<dbReference type="EMBL" id="AAYY01000010">
    <property type="protein sequence ID" value="EDP42836.1"/>
    <property type="molecule type" value="Genomic_DNA"/>
</dbReference>
<dbReference type="RefSeq" id="XP_001730050.1">
    <property type="nucleotide sequence ID" value="XM_001729998.1"/>
</dbReference>
<dbReference type="OrthoDB" id="870at2759"/>
<evidence type="ECO:0000256" key="1">
    <source>
        <dbReference type="ARBA" id="ARBA00004308"/>
    </source>
</evidence>
<dbReference type="Proteomes" id="UP000008837">
    <property type="component" value="Unassembled WGS sequence"/>
</dbReference>
<keyword evidence="3" id="KW-0653">Protein transport</keyword>
<dbReference type="InterPro" id="IPR036168">
    <property type="entry name" value="AP2_Mu_C_sf"/>
</dbReference>
<feature type="compositionally biased region" description="Acidic residues" evidence="5">
    <location>
        <begin position="70"/>
        <end position="85"/>
    </location>
</feature>
<comment type="caution">
    <text evidence="7">The sequence shown here is derived from an EMBL/GenBank/DDBJ whole genome shotgun (WGS) entry which is preliminary data.</text>
</comment>
<dbReference type="GO" id="GO:0006886">
    <property type="term" value="P:intracellular protein transport"/>
    <property type="evidence" value="ECO:0007669"/>
    <property type="project" value="InterPro"/>
</dbReference>
<sequence>MLSRFRNGNTLYPMMHVSYLCEKIKDVLGRSENGAYSSLDPAAPMAVRDIPPVLSVPLADSVLESSSESDGMEDEVADDDDDDHGSEEHETSPQQGSQTLPDLPDEALAWSDGAERNYAPKAPDSNSETCIPLEGGSVLCHIMVGSLRFLCPMSHDLDPLISFAFLHKAADVLQDYLVGSKDPALLTEDLIRQHFDIVYQLMEEMLDGEGNVLLTEINALKDIVVPPRWLDKIANKVGLNSSPEHARMSLASPVPWRRTNSRYSKNEVYLDMIESIEGVIDANGCPVALDVWGKLTCSAWLSGMPELLVSLNHPSLLELPAWHQCIRQQTWEKQQKLCFVPPDGECVLSEFRIRVPSKSTSSSCTLKRPISSDSSASEFNSNSLPMKVYAYYSPYNAAHGGLPFNITVDHALDPAYDLQDVCIDWLLGDGVQGVDAITQVNTVATKTSMSSDIGSIPNLSRTAGNMVFDRKQQHLRWVIPKISPCTQSVLKGTILSTSACRPMYALDVQFSVFGYTMSGLRVSSIQIQPESYVPTKGARVCHSGRLEWRLAS</sequence>
<keyword evidence="8" id="KW-1185">Reference proteome</keyword>
<evidence type="ECO:0000313" key="7">
    <source>
        <dbReference type="EMBL" id="EDP42836.1"/>
    </source>
</evidence>
<dbReference type="Pfam" id="PF00928">
    <property type="entry name" value="Adap_comp_sub"/>
    <property type="match status" value="1"/>
</dbReference>
<evidence type="ECO:0000256" key="5">
    <source>
        <dbReference type="SAM" id="MobiDB-lite"/>
    </source>
</evidence>
<dbReference type="InterPro" id="IPR028565">
    <property type="entry name" value="MHD"/>
</dbReference>
<dbReference type="SUPFAM" id="SSF49447">
    <property type="entry name" value="Second domain of Mu2 adaptin subunit (ap50) of ap2 adaptor"/>
    <property type="match status" value="1"/>
</dbReference>
<dbReference type="GeneID" id="5854357"/>
<keyword evidence="2" id="KW-0813">Transport</keyword>
<dbReference type="STRING" id="425265.A8Q6R1"/>
<evidence type="ECO:0000256" key="4">
    <source>
        <dbReference type="ARBA" id="ARBA00023136"/>
    </source>
</evidence>
<dbReference type="OMA" id="HSHFANR"/>
<feature type="domain" description="MHD" evidence="6">
    <location>
        <begin position="265"/>
        <end position="551"/>
    </location>
</feature>
<dbReference type="PANTHER" id="PTHR10529">
    <property type="entry name" value="AP COMPLEX SUBUNIT MU"/>
    <property type="match status" value="1"/>
</dbReference>
<dbReference type="KEGG" id="mgl:MGL_3036"/>
<protein>
    <recommendedName>
        <fullName evidence="6">MHD domain-containing protein</fullName>
    </recommendedName>
</protein>
<evidence type="ECO:0000259" key="6">
    <source>
        <dbReference type="PROSITE" id="PS51072"/>
    </source>
</evidence>
<accession>A8Q6R1</accession>
<dbReference type="CDD" id="cd09252">
    <property type="entry name" value="AP-3_Mu3_Cterm"/>
    <property type="match status" value="1"/>
</dbReference>
<evidence type="ECO:0000256" key="2">
    <source>
        <dbReference type="ARBA" id="ARBA00022448"/>
    </source>
</evidence>
<dbReference type="GO" id="GO:0012505">
    <property type="term" value="C:endomembrane system"/>
    <property type="evidence" value="ECO:0007669"/>
    <property type="project" value="UniProtKB-SubCell"/>
</dbReference>
<dbReference type="Gene3D" id="3.30.450.60">
    <property type="match status" value="1"/>
</dbReference>
<keyword evidence="4" id="KW-0472">Membrane</keyword>
<feature type="region of interest" description="Disordered" evidence="5">
    <location>
        <begin position="62"/>
        <end position="105"/>
    </location>
</feature>
<dbReference type="InParanoid" id="A8Q6R1"/>
<dbReference type="InterPro" id="IPR011012">
    <property type="entry name" value="Longin-like_dom_sf"/>
</dbReference>
<organism evidence="7 8">
    <name type="scientific">Malassezia globosa (strain ATCC MYA-4612 / CBS 7966)</name>
    <name type="common">Dandruff-associated fungus</name>
    <dbReference type="NCBI Taxonomy" id="425265"/>
    <lineage>
        <taxon>Eukaryota</taxon>
        <taxon>Fungi</taxon>
        <taxon>Dikarya</taxon>
        <taxon>Basidiomycota</taxon>
        <taxon>Ustilaginomycotina</taxon>
        <taxon>Malasseziomycetes</taxon>
        <taxon>Malasseziales</taxon>
        <taxon>Malasseziaceae</taxon>
        <taxon>Malassezia</taxon>
    </lineage>
</organism>
<dbReference type="SUPFAM" id="SSF64356">
    <property type="entry name" value="SNARE-like"/>
    <property type="match status" value="1"/>
</dbReference>
<reference evidence="7 8" key="1">
    <citation type="journal article" date="2007" name="Proc. Natl. Acad. Sci. U.S.A.">
        <title>Dandruff-associated Malassezia genomes reveal convergent and divergent virulence traits shared with plant and human fungal pathogens.</title>
        <authorList>
            <person name="Xu J."/>
            <person name="Saunders C.W."/>
            <person name="Hu P."/>
            <person name="Grant R.A."/>
            <person name="Boekhout T."/>
            <person name="Kuramae E.E."/>
            <person name="Kronstad J.W."/>
            <person name="Deangelis Y.M."/>
            <person name="Reeder N.L."/>
            <person name="Johnstone K.R."/>
            <person name="Leland M."/>
            <person name="Fieno A.M."/>
            <person name="Begley W.M."/>
            <person name="Sun Y."/>
            <person name="Lacey M.P."/>
            <person name="Chaudhary T."/>
            <person name="Keough T."/>
            <person name="Chu L."/>
            <person name="Sears R."/>
            <person name="Yuan B."/>
            <person name="Dawson T.L.Jr."/>
        </authorList>
    </citation>
    <scope>NUCLEOTIDE SEQUENCE [LARGE SCALE GENOMIC DNA]</scope>
    <source>
        <strain evidence="8">ATCC MYA-4612 / CBS 7966</strain>
    </source>
</reference>
<comment type="subcellular location">
    <subcellularLocation>
        <location evidence="1">Endomembrane system</location>
    </subcellularLocation>
</comment>
<dbReference type="GO" id="GO:0030131">
    <property type="term" value="C:clathrin adaptor complex"/>
    <property type="evidence" value="ECO:0007669"/>
    <property type="project" value="InterPro"/>
</dbReference>
<dbReference type="PROSITE" id="PS51072">
    <property type="entry name" value="MHD"/>
    <property type="match status" value="1"/>
</dbReference>
<dbReference type="PRINTS" id="PR00314">
    <property type="entry name" value="CLATHRINADPT"/>
</dbReference>
<dbReference type="Gene3D" id="2.60.40.1170">
    <property type="entry name" value="Mu homology domain, subdomain B"/>
    <property type="match status" value="1"/>
</dbReference>
<dbReference type="AlphaFoldDB" id="A8Q6R1"/>
<proteinExistence type="predicted"/>
<evidence type="ECO:0000313" key="8">
    <source>
        <dbReference type="Proteomes" id="UP000008837"/>
    </source>
</evidence>
<dbReference type="VEuPathDB" id="FungiDB:MGL_3036"/>
<gene>
    <name evidence="7" type="ORF">MGL_3036</name>
</gene>
<name>A8Q6R1_MALGO</name>
<dbReference type="InterPro" id="IPR050431">
    <property type="entry name" value="Adaptor_comp_med_subunit"/>
</dbReference>
<dbReference type="GO" id="GO:0016192">
    <property type="term" value="P:vesicle-mediated transport"/>
    <property type="evidence" value="ECO:0007669"/>
    <property type="project" value="InterPro"/>
</dbReference>
<dbReference type="InterPro" id="IPR001392">
    <property type="entry name" value="Clathrin_mu"/>
</dbReference>
<evidence type="ECO:0000256" key="3">
    <source>
        <dbReference type="ARBA" id="ARBA00022927"/>
    </source>
</evidence>